<evidence type="ECO:0000256" key="1">
    <source>
        <dbReference type="SAM" id="SignalP"/>
    </source>
</evidence>
<protein>
    <recommendedName>
        <fullName evidence="4">Outer membrane protein beta-barrel domain-containing protein</fullName>
    </recommendedName>
</protein>
<feature type="signal peptide" evidence="1">
    <location>
        <begin position="1"/>
        <end position="18"/>
    </location>
</feature>
<reference evidence="2" key="2">
    <citation type="submission" date="2023-01" db="EMBL/GenBank/DDBJ databases">
        <title>Draft genome sequence of Portibacter lacus strain NBRC 108769.</title>
        <authorList>
            <person name="Sun Q."/>
            <person name="Mori K."/>
        </authorList>
    </citation>
    <scope>NUCLEOTIDE SEQUENCE</scope>
    <source>
        <strain evidence="2">NBRC 108769</strain>
    </source>
</reference>
<gene>
    <name evidence="2" type="ORF">GCM10007940_04290</name>
</gene>
<accession>A0AA37SLP1</accession>
<dbReference type="AlphaFoldDB" id="A0AA37SLP1"/>
<evidence type="ECO:0000313" key="2">
    <source>
        <dbReference type="EMBL" id="GLR15814.1"/>
    </source>
</evidence>
<comment type="caution">
    <text evidence="2">The sequence shown here is derived from an EMBL/GenBank/DDBJ whole genome shotgun (WGS) entry which is preliminary data.</text>
</comment>
<feature type="chain" id="PRO_5041442810" description="Outer membrane protein beta-barrel domain-containing protein" evidence="1">
    <location>
        <begin position="19"/>
        <end position="148"/>
    </location>
</feature>
<name>A0AA37SLP1_9BACT</name>
<reference evidence="2" key="1">
    <citation type="journal article" date="2014" name="Int. J. Syst. Evol. Microbiol.">
        <title>Complete genome sequence of Corynebacterium casei LMG S-19264T (=DSM 44701T), isolated from a smear-ripened cheese.</title>
        <authorList>
            <consortium name="US DOE Joint Genome Institute (JGI-PGF)"/>
            <person name="Walter F."/>
            <person name="Albersmeier A."/>
            <person name="Kalinowski J."/>
            <person name="Ruckert C."/>
        </authorList>
    </citation>
    <scope>NUCLEOTIDE SEQUENCE</scope>
    <source>
        <strain evidence="2">NBRC 108769</strain>
    </source>
</reference>
<dbReference type="Proteomes" id="UP001156666">
    <property type="component" value="Unassembled WGS sequence"/>
</dbReference>
<sequence>MKYILSILISLTLLTANAQRSSGDVGIGLQFGEPSGLSLNFYRNAGPTVDILAAWDLDKFFYVNAHALYYKHIGGSEYLHFIYGPGAFVGIIDNKELKDAIDLGISATGGLSMVYRQLEIYLRVTPRLALLDKTNVDLGGGLGVRLYF</sequence>
<dbReference type="RefSeq" id="WP_235294608.1">
    <property type="nucleotide sequence ID" value="NZ_BSOH01000001.1"/>
</dbReference>
<keyword evidence="3" id="KW-1185">Reference proteome</keyword>
<evidence type="ECO:0008006" key="4">
    <source>
        <dbReference type="Google" id="ProtNLM"/>
    </source>
</evidence>
<organism evidence="2 3">
    <name type="scientific">Portibacter lacus</name>
    <dbReference type="NCBI Taxonomy" id="1099794"/>
    <lineage>
        <taxon>Bacteria</taxon>
        <taxon>Pseudomonadati</taxon>
        <taxon>Bacteroidota</taxon>
        <taxon>Saprospiria</taxon>
        <taxon>Saprospirales</taxon>
        <taxon>Haliscomenobacteraceae</taxon>
        <taxon>Portibacter</taxon>
    </lineage>
</organism>
<keyword evidence="1" id="KW-0732">Signal</keyword>
<dbReference type="EMBL" id="BSOH01000001">
    <property type="protein sequence ID" value="GLR15814.1"/>
    <property type="molecule type" value="Genomic_DNA"/>
</dbReference>
<evidence type="ECO:0000313" key="3">
    <source>
        <dbReference type="Proteomes" id="UP001156666"/>
    </source>
</evidence>
<proteinExistence type="predicted"/>